<organism evidence="6 7">
    <name type="scientific">Catenisphaera adipataccumulans</name>
    <dbReference type="NCBI Taxonomy" id="700500"/>
    <lineage>
        <taxon>Bacteria</taxon>
        <taxon>Bacillati</taxon>
        <taxon>Bacillota</taxon>
        <taxon>Erysipelotrichia</taxon>
        <taxon>Erysipelotrichales</taxon>
        <taxon>Erysipelotrichaceae</taxon>
        <taxon>Catenisphaera</taxon>
    </lineage>
</organism>
<dbReference type="EMBL" id="JACHHK010000003">
    <property type="protein sequence ID" value="MBB5182906.1"/>
    <property type="molecule type" value="Genomic_DNA"/>
</dbReference>
<dbReference type="Gene3D" id="3.40.190.10">
    <property type="entry name" value="Periplasmic binding protein-like II"/>
    <property type="match status" value="1"/>
</dbReference>
<feature type="transmembrane region" description="Helical" evidence="3">
    <location>
        <begin position="75"/>
        <end position="94"/>
    </location>
</feature>
<reference evidence="6 7" key="1">
    <citation type="submission" date="2020-08" db="EMBL/GenBank/DDBJ databases">
        <title>Genomic Encyclopedia of Type Strains, Phase IV (KMG-IV): sequencing the most valuable type-strain genomes for metagenomic binning, comparative biology and taxonomic classification.</title>
        <authorList>
            <person name="Goeker M."/>
        </authorList>
    </citation>
    <scope>NUCLEOTIDE SEQUENCE [LARGE SCALE GENOMIC DNA]</scope>
    <source>
        <strain evidence="6 7">DSM 25799</strain>
    </source>
</reference>
<evidence type="ECO:0000259" key="5">
    <source>
        <dbReference type="Pfam" id="PF09084"/>
    </source>
</evidence>
<dbReference type="RefSeq" id="WP_183328027.1">
    <property type="nucleotide sequence ID" value="NZ_JACHHK010000003.1"/>
</dbReference>
<comment type="similarity">
    <text evidence="1">Belongs to the LytR/CpsA/Psr (LCP) family.</text>
</comment>
<dbReference type="Gene3D" id="3.40.630.190">
    <property type="entry name" value="LCP protein"/>
    <property type="match status" value="1"/>
</dbReference>
<keyword evidence="3" id="KW-1133">Transmembrane helix</keyword>
<evidence type="ECO:0000256" key="3">
    <source>
        <dbReference type="SAM" id="Phobius"/>
    </source>
</evidence>
<dbReference type="InterPro" id="IPR004474">
    <property type="entry name" value="LytR_CpsA_psr"/>
</dbReference>
<keyword evidence="7" id="KW-1185">Reference proteome</keyword>
<name>A0A7W8FW57_9FIRM</name>
<feature type="domain" description="Cell envelope-related transcriptional attenuator" evidence="4">
    <location>
        <begin position="252"/>
        <end position="406"/>
    </location>
</feature>
<dbReference type="PANTHER" id="PTHR33392:SF6">
    <property type="entry name" value="POLYISOPRENYL-TEICHOIC ACID--PEPTIDOGLYCAN TEICHOIC ACID TRANSFERASE TAGU"/>
    <property type="match status" value="1"/>
</dbReference>
<feature type="compositionally biased region" description="Polar residues" evidence="2">
    <location>
        <begin position="555"/>
        <end position="584"/>
    </location>
</feature>
<dbReference type="Pfam" id="PF09084">
    <property type="entry name" value="NMT1"/>
    <property type="match status" value="1"/>
</dbReference>
<dbReference type="InterPro" id="IPR050922">
    <property type="entry name" value="LytR/CpsA/Psr_CW_biosynth"/>
</dbReference>
<proteinExistence type="inferred from homology"/>
<protein>
    <submittedName>
        <fullName evidence="6">LCP family protein required for cell wall assembly</fullName>
    </submittedName>
</protein>
<evidence type="ECO:0000313" key="6">
    <source>
        <dbReference type="EMBL" id="MBB5182906.1"/>
    </source>
</evidence>
<evidence type="ECO:0000256" key="1">
    <source>
        <dbReference type="ARBA" id="ARBA00006068"/>
    </source>
</evidence>
<feature type="compositionally biased region" description="Low complexity" evidence="2">
    <location>
        <begin position="521"/>
        <end position="554"/>
    </location>
</feature>
<dbReference type="Pfam" id="PF03816">
    <property type="entry name" value="LytR_cpsA_psr"/>
    <property type="match status" value="1"/>
</dbReference>
<dbReference type="InterPro" id="IPR015168">
    <property type="entry name" value="SsuA/THI5"/>
</dbReference>
<feature type="domain" description="SsuA/THI5-like" evidence="5">
    <location>
        <begin position="113"/>
        <end position="187"/>
    </location>
</feature>
<comment type="caution">
    <text evidence="6">The sequence shown here is derived from an EMBL/GenBank/DDBJ whole genome shotgun (WGS) entry which is preliminary data.</text>
</comment>
<evidence type="ECO:0000313" key="7">
    <source>
        <dbReference type="Proteomes" id="UP000539953"/>
    </source>
</evidence>
<dbReference type="Proteomes" id="UP000539953">
    <property type="component" value="Unassembled WGS sequence"/>
</dbReference>
<feature type="transmembrane region" description="Helical" evidence="3">
    <location>
        <begin position="12"/>
        <end position="32"/>
    </location>
</feature>
<sequence length="584" mass="65324">MRKKQKQNHNKFKWFARVLSIALILSSGAMAYQAYRLQILPDVLLYLCLIILALIVLIILLIFNFKVKRTLTKVLSSALVIICVAALPIGSLYFTETQTFLQTVTDSSRRVKNEVSMITLKDSDLEKERDLDGKKIGYLKNIDSYGTKKARQDLKAKNISYKGKKYTSVQAEVKALYDKEVDAIILNESYRANVEDLKDYTKFSKETKIIATVTYYTKDSNEADSVSDITSKPFTILISGNDTYGDIGEVSRSDVNMLVTVNPTTNRVLLTSLPRDYYVEVKCSDGACQDGSLDKLTHTGIHGVNTTKETIENLLGIDINYTFRVNFSSLEEIVDALGGIDIYVKKGMAVDTFYADSTLKGVHEGWNHLNGERALAYARERHAYEDGDVQRVKNQQQVLEAIVDKAISSKALTNYQDLLKAFSNAFDTNMSTQEITALIKYQLQSSPDWKFENFVLKGESAEKYSAELGDYASVVVPDDAYVTAARKKIKAILKGKKASSVKVGKSKIHEYENDTSEETQTETSTDTSQQDTTNDSSATYDTSTTYDTSQSAAYDTSQTYTAPTYDTSQYSTDYAVTDQSVYAQ</sequence>
<feature type="region of interest" description="Disordered" evidence="2">
    <location>
        <begin position="508"/>
        <end position="584"/>
    </location>
</feature>
<evidence type="ECO:0000256" key="2">
    <source>
        <dbReference type="SAM" id="MobiDB-lite"/>
    </source>
</evidence>
<dbReference type="AlphaFoldDB" id="A0A7W8FW57"/>
<keyword evidence="3" id="KW-0812">Transmembrane</keyword>
<dbReference type="SUPFAM" id="SSF53850">
    <property type="entry name" value="Periplasmic binding protein-like II"/>
    <property type="match status" value="1"/>
</dbReference>
<keyword evidence="3" id="KW-0472">Membrane</keyword>
<accession>A0A7W8FW57</accession>
<feature type="transmembrane region" description="Helical" evidence="3">
    <location>
        <begin position="44"/>
        <end position="63"/>
    </location>
</feature>
<gene>
    <name evidence="6" type="ORF">HNQ47_000926</name>
</gene>
<dbReference type="NCBIfam" id="TIGR00350">
    <property type="entry name" value="lytR_cpsA_psr"/>
    <property type="match status" value="1"/>
</dbReference>
<dbReference type="PANTHER" id="PTHR33392">
    <property type="entry name" value="POLYISOPRENYL-TEICHOIC ACID--PEPTIDOGLYCAN TEICHOIC ACID TRANSFERASE TAGU"/>
    <property type="match status" value="1"/>
</dbReference>
<evidence type="ECO:0000259" key="4">
    <source>
        <dbReference type="Pfam" id="PF03816"/>
    </source>
</evidence>